<dbReference type="InterPro" id="IPR008966">
    <property type="entry name" value="Adhesion_dom_sf"/>
</dbReference>
<dbReference type="Gene3D" id="2.60.40.1370">
    <property type="entry name" value="Bacterial adhesin receptor binding domain"/>
    <property type="match status" value="1"/>
</dbReference>
<accession>A0A6C9L274</accession>
<dbReference type="EMBL" id="WKUE01000112">
    <property type="protein sequence ID" value="MSI72223.1"/>
    <property type="molecule type" value="Genomic_DNA"/>
</dbReference>
<protein>
    <submittedName>
        <fullName evidence="4">Carbohydrate-binding protein</fullName>
    </submittedName>
</protein>
<keyword evidence="1" id="KW-0732">Signal</keyword>
<reference evidence="4 5" key="1">
    <citation type="journal article" date="2019" name="Nat. Med.">
        <title>A library of human gut bacterial isolates paired with longitudinal multiomics data enables mechanistic microbiome research.</title>
        <authorList>
            <person name="Poyet M."/>
            <person name="Groussin M."/>
            <person name="Gibbons S.M."/>
            <person name="Avila-Pacheco J."/>
            <person name="Jiang X."/>
            <person name="Kearney S.M."/>
            <person name="Perrotta A.R."/>
            <person name="Berdy B."/>
            <person name="Zhao S."/>
            <person name="Lieberman T.D."/>
            <person name="Swanson P.K."/>
            <person name="Smith M."/>
            <person name="Roesemann S."/>
            <person name="Alexander J.E."/>
            <person name="Rich S.A."/>
            <person name="Livny J."/>
            <person name="Vlamakis H."/>
            <person name="Clish C."/>
            <person name="Bullock K."/>
            <person name="Deik A."/>
            <person name="Scott J."/>
            <person name="Pierce K.A."/>
            <person name="Xavier R.J."/>
            <person name="Alm E.J."/>
        </authorList>
    </citation>
    <scope>NUCLEOTIDE SEQUENCE</scope>
    <source>
        <strain evidence="3 5">BIOML-A382</strain>
        <strain evidence="4">BIOML-A386</strain>
    </source>
</reference>
<dbReference type="PROSITE" id="PS51257">
    <property type="entry name" value="PROKAR_LIPOPROTEIN"/>
    <property type="match status" value="1"/>
</dbReference>
<comment type="caution">
    <text evidence="4">The sequence shown here is derived from an EMBL/GenBank/DDBJ whole genome shotgun (WGS) entry which is preliminary data.</text>
</comment>
<feature type="chain" id="PRO_5041092951" evidence="1">
    <location>
        <begin position="22"/>
        <end position="140"/>
    </location>
</feature>
<feature type="domain" description="PapG carbohydrate-binding" evidence="2">
    <location>
        <begin position="1"/>
        <end position="100"/>
    </location>
</feature>
<sequence>MKKWFPAFLFLSLSGCNDALAGWHNVMFYAFNDYSGYDSGNMTIFDRGQFTIPWKTGAASAIYSSCQTPEFVSGVYFQEYIAWVLVPRSAQPTDEYTVFLMSTVNMAGIRKIQVIMGIIISSTDMNGILGQAMGGGCVLR</sequence>
<gene>
    <name evidence="4" type="ORF">GKF20_24605</name>
    <name evidence="3" type="ORF">GKF66_26275</name>
</gene>
<evidence type="ECO:0000313" key="5">
    <source>
        <dbReference type="Proteomes" id="UP000438958"/>
    </source>
</evidence>
<dbReference type="Pfam" id="PF03627">
    <property type="entry name" value="PapG_N"/>
    <property type="match status" value="1"/>
</dbReference>
<dbReference type="SUPFAM" id="SSF49401">
    <property type="entry name" value="Bacterial adhesins"/>
    <property type="match status" value="1"/>
</dbReference>
<evidence type="ECO:0000313" key="4">
    <source>
        <dbReference type="EMBL" id="MSJ16753.1"/>
    </source>
</evidence>
<feature type="signal peptide" evidence="1">
    <location>
        <begin position="1"/>
        <end position="21"/>
    </location>
</feature>
<dbReference type="EMBL" id="WKUA01000090">
    <property type="protein sequence ID" value="MSJ16753.1"/>
    <property type="molecule type" value="Genomic_DNA"/>
</dbReference>
<evidence type="ECO:0000313" key="3">
    <source>
        <dbReference type="EMBL" id="MSI72223.1"/>
    </source>
</evidence>
<dbReference type="GO" id="GO:0007155">
    <property type="term" value="P:cell adhesion"/>
    <property type="evidence" value="ECO:0007669"/>
    <property type="project" value="InterPro"/>
</dbReference>
<evidence type="ECO:0000256" key="1">
    <source>
        <dbReference type="SAM" id="SignalP"/>
    </source>
</evidence>
<name>A0A6C9L274_ECOLX</name>
<dbReference type="AlphaFoldDB" id="A0A6C9L274"/>
<dbReference type="GO" id="GO:0030246">
    <property type="term" value="F:carbohydrate binding"/>
    <property type="evidence" value="ECO:0007669"/>
    <property type="project" value="InterPro"/>
</dbReference>
<dbReference type="Proteomes" id="UP000438958">
    <property type="component" value="Unassembled WGS sequence"/>
</dbReference>
<dbReference type="InterPro" id="IPR005310">
    <property type="entry name" value="PapG_carb-bd_N"/>
</dbReference>
<organism evidence="4">
    <name type="scientific">Escherichia coli</name>
    <dbReference type="NCBI Taxonomy" id="562"/>
    <lineage>
        <taxon>Bacteria</taxon>
        <taxon>Pseudomonadati</taxon>
        <taxon>Pseudomonadota</taxon>
        <taxon>Gammaproteobacteria</taxon>
        <taxon>Enterobacterales</taxon>
        <taxon>Enterobacteriaceae</taxon>
        <taxon>Escherichia</taxon>
    </lineage>
</organism>
<proteinExistence type="predicted"/>
<evidence type="ECO:0000259" key="2">
    <source>
        <dbReference type="Pfam" id="PF03627"/>
    </source>
</evidence>
<dbReference type="InterPro" id="IPR038420">
    <property type="entry name" value="PapG_carbohydrate-bd_sf"/>
</dbReference>